<evidence type="ECO:0000256" key="1">
    <source>
        <dbReference type="SAM" id="MobiDB-lite"/>
    </source>
</evidence>
<gene>
    <name evidence="2" type="ORF">LWI28_025911</name>
</gene>
<reference evidence="2" key="1">
    <citation type="journal article" date="2022" name="Plant J.">
        <title>Strategies of tolerance reflected in two North American maple genomes.</title>
        <authorList>
            <person name="McEvoy S.L."/>
            <person name="Sezen U.U."/>
            <person name="Trouern-Trend A."/>
            <person name="McMahon S.M."/>
            <person name="Schaberg P.G."/>
            <person name="Yang J."/>
            <person name="Wegrzyn J.L."/>
            <person name="Swenson N.G."/>
        </authorList>
    </citation>
    <scope>NUCLEOTIDE SEQUENCE</scope>
    <source>
        <strain evidence="2">91603</strain>
    </source>
</reference>
<dbReference type="AlphaFoldDB" id="A0AAD5JY10"/>
<dbReference type="Proteomes" id="UP001064489">
    <property type="component" value="Chromosome 9"/>
</dbReference>
<evidence type="ECO:0000313" key="3">
    <source>
        <dbReference type="Proteomes" id="UP001064489"/>
    </source>
</evidence>
<keyword evidence="3" id="KW-1185">Reference proteome</keyword>
<evidence type="ECO:0000313" key="2">
    <source>
        <dbReference type="EMBL" id="KAI9201602.1"/>
    </source>
</evidence>
<comment type="caution">
    <text evidence="2">The sequence shown here is derived from an EMBL/GenBank/DDBJ whole genome shotgun (WGS) entry which is preliminary data.</text>
</comment>
<name>A0AAD5JY10_ACENE</name>
<reference evidence="2" key="2">
    <citation type="submission" date="2023-02" db="EMBL/GenBank/DDBJ databases">
        <authorList>
            <person name="Swenson N.G."/>
            <person name="Wegrzyn J.L."/>
            <person name="Mcevoy S.L."/>
        </authorList>
    </citation>
    <scope>NUCLEOTIDE SEQUENCE</scope>
    <source>
        <strain evidence="2">91603</strain>
        <tissue evidence="2">Leaf</tissue>
    </source>
</reference>
<organism evidence="2 3">
    <name type="scientific">Acer negundo</name>
    <name type="common">Box elder</name>
    <dbReference type="NCBI Taxonomy" id="4023"/>
    <lineage>
        <taxon>Eukaryota</taxon>
        <taxon>Viridiplantae</taxon>
        <taxon>Streptophyta</taxon>
        <taxon>Embryophyta</taxon>
        <taxon>Tracheophyta</taxon>
        <taxon>Spermatophyta</taxon>
        <taxon>Magnoliopsida</taxon>
        <taxon>eudicotyledons</taxon>
        <taxon>Gunneridae</taxon>
        <taxon>Pentapetalae</taxon>
        <taxon>rosids</taxon>
        <taxon>malvids</taxon>
        <taxon>Sapindales</taxon>
        <taxon>Sapindaceae</taxon>
        <taxon>Hippocastanoideae</taxon>
        <taxon>Acereae</taxon>
        <taxon>Acer</taxon>
    </lineage>
</organism>
<sequence>MSSTSISLQPIEELPPKLQEIIKLFHYVLEPKAKYQQLLKDESGKDSDSKVDASGKDSILKDENSEPKIGSGGGENSSVGLSYEVVTDENGTNSSGLGSRGMRIWEKRRVSSVNGGDSSREADSARGFTSDYSVLRWRGDRNPTFAEAVKGIYKEGGEGNVEKIGSHKQAVVDDNMVDA</sequence>
<protein>
    <submittedName>
        <fullName evidence="2">Uncharacterized protein</fullName>
    </submittedName>
</protein>
<feature type="region of interest" description="Disordered" evidence="1">
    <location>
        <begin position="40"/>
        <end position="101"/>
    </location>
</feature>
<feature type="compositionally biased region" description="Basic and acidic residues" evidence="1">
    <location>
        <begin position="40"/>
        <end position="66"/>
    </location>
</feature>
<accession>A0AAD5JY10</accession>
<dbReference type="EMBL" id="JAJSOW010000001">
    <property type="protein sequence ID" value="KAI9201602.1"/>
    <property type="molecule type" value="Genomic_DNA"/>
</dbReference>
<proteinExistence type="predicted"/>